<dbReference type="InterPro" id="IPR036390">
    <property type="entry name" value="WH_DNA-bd_sf"/>
</dbReference>
<organism evidence="5 6">
    <name type="scientific">Escherichia coli</name>
    <dbReference type="NCBI Taxonomy" id="562"/>
    <lineage>
        <taxon>Bacteria</taxon>
        <taxon>Pseudomonadati</taxon>
        <taxon>Pseudomonadota</taxon>
        <taxon>Gammaproteobacteria</taxon>
        <taxon>Enterobacterales</taxon>
        <taxon>Enterobacteriaceae</taxon>
        <taxon>Escherichia</taxon>
    </lineage>
</organism>
<evidence type="ECO:0000259" key="4">
    <source>
        <dbReference type="PROSITE" id="PS50949"/>
    </source>
</evidence>
<dbReference type="SUPFAM" id="SSF46785">
    <property type="entry name" value="Winged helix' DNA-binding domain"/>
    <property type="match status" value="1"/>
</dbReference>
<dbReference type="InterPro" id="IPR050679">
    <property type="entry name" value="Bact_HTH_transcr_reg"/>
</dbReference>
<accession>A0AAP8HV65</accession>
<evidence type="ECO:0000256" key="2">
    <source>
        <dbReference type="ARBA" id="ARBA00023125"/>
    </source>
</evidence>
<gene>
    <name evidence="5" type="ORF">CWS33_29485</name>
</gene>
<evidence type="ECO:0000313" key="6">
    <source>
        <dbReference type="Proteomes" id="UP000233549"/>
    </source>
</evidence>
<dbReference type="RefSeq" id="WP_141086300.1">
    <property type="nucleotide sequence ID" value="NZ_PITP01000471.1"/>
</dbReference>
<keyword evidence="3" id="KW-0804">Transcription</keyword>
<dbReference type="PRINTS" id="PR00035">
    <property type="entry name" value="HTHGNTR"/>
</dbReference>
<dbReference type="InterPro" id="IPR036388">
    <property type="entry name" value="WH-like_DNA-bd_sf"/>
</dbReference>
<keyword evidence="1" id="KW-0805">Transcription regulation</keyword>
<dbReference type="GO" id="GO:0045892">
    <property type="term" value="P:negative regulation of DNA-templated transcription"/>
    <property type="evidence" value="ECO:0007669"/>
    <property type="project" value="TreeGrafter"/>
</dbReference>
<dbReference type="CDD" id="cd07377">
    <property type="entry name" value="WHTH_GntR"/>
    <property type="match status" value="1"/>
</dbReference>
<sequence>MSEAPTTVATICQTLSARITAGEFAAGGKLPSERALSEQFATTRITLQEALGQLEAQGVIYRQVRRGWFISPPRL</sequence>
<dbReference type="Proteomes" id="UP000233549">
    <property type="component" value="Unassembled WGS sequence"/>
</dbReference>
<keyword evidence="2" id="KW-0238">DNA-binding</keyword>
<evidence type="ECO:0000256" key="3">
    <source>
        <dbReference type="ARBA" id="ARBA00023163"/>
    </source>
</evidence>
<dbReference type="PANTHER" id="PTHR44846">
    <property type="entry name" value="MANNOSYL-D-GLYCERATE TRANSPORT/METABOLISM SYSTEM REPRESSOR MNGR-RELATED"/>
    <property type="match status" value="1"/>
</dbReference>
<dbReference type="EMBL" id="PITP01000471">
    <property type="protein sequence ID" value="PKD78595.1"/>
    <property type="molecule type" value="Genomic_DNA"/>
</dbReference>
<evidence type="ECO:0000256" key="1">
    <source>
        <dbReference type="ARBA" id="ARBA00023015"/>
    </source>
</evidence>
<evidence type="ECO:0000313" key="5">
    <source>
        <dbReference type="EMBL" id="PKD78595.1"/>
    </source>
</evidence>
<dbReference type="PROSITE" id="PS50949">
    <property type="entry name" value="HTH_GNTR"/>
    <property type="match status" value="1"/>
</dbReference>
<dbReference type="AlphaFoldDB" id="A0AAP8HV65"/>
<feature type="non-terminal residue" evidence="5">
    <location>
        <position position="75"/>
    </location>
</feature>
<feature type="domain" description="HTH gntR-type" evidence="4">
    <location>
        <begin position="5"/>
        <end position="73"/>
    </location>
</feature>
<dbReference type="InterPro" id="IPR000524">
    <property type="entry name" value="Tscrpt_reg_HTH_GntR"/>
</dbReference>
<name>A0AAP8HV65_ECOLX</name>
<proteinExistence type="predicted"/>
<comment type="caution">
    <text evidence="5">The sequence shown here is derived from an EMBL/GenBank/DDBJ whole genome shotgun (WGS) entry which is preliminary data.</text>
</comment>
<protein>
    <submittedName>
        <fullName evidence="5">MFS transporter</fullName>
    </submittedName>
</protein>
<reference evidence="5 6" key="1">
    <citation type="submission" date="2017-12" db="EMBL/GenBank/DDBJ databases">
        <title>Rapid rising of carbapenem-resistant Enterobacteriaceae(CRE) and emergence of colistin resistance genemcr-1 in CRE in the hospital of Henan, China.</title>
        <authorList>
            <person name="Sun Q."/>
            <person name="Zhang R."/>
            <person name="Li Y."/>
            <person name="Shen Y."/>
            <person name="Zhang Y."/>
            <person name="Yang J."/>
            <person name="Shu L."/>
            <person name="Zhou H."/>
            <person name="Wang Y."/>
            <person name="Wang B."/>
            <person name="Shen Z."/>
        </authorList>
    </citation>
    <scope>NUCLEOTIDE SEQUENCE [LARGE SCALE GENOMIC DNA]</scope>
    <source>
        <strain evidence="5 6">3512</strain>
    </source>
</reference>
<dbReference type="GO" id="GO:0003677">
    <property type="term" value="F:DNA binding"/>
    <property type="evidence" value="ECO:0007669"/>
    <property type="project" value="UniProtKB-KW"/>
</dbReference>
<dbReference type="Gene3D" id="1.10.10.10">
    <property type="entry name" value="Winged helix-like DNA-binding domain superfamily/Winged helix DNA-binding domain"/>
    <property type="match status" value="1"/>
</dbReference>
<dbReference type="SMART" id="SM00345">
    <property type="entry name" value="HTH_GNTR"/>
    <property type="match status" value="1"/>
</dbReference>
<dbReference type="GO" id="GO:0003700">
    <property type="term" value="F:DNA-binding transcription factor activity"/>
    <property type="evidence" value="ECO:0007669"/>
    <property type="project" value="InterPro"/>
</dbReference>
<dbReference type="PANTHER" id="PTHR44846:SF7">
    <property type="entry name" value="TRANSCRIPTIONAL REGULATOR OF 2-AMINOETHYLPHOSPHONATE DEGRADATION OPERONS-RELATED"/>
    <property type="match status" value="1"/>
</dbReference>
<dbReference type="Pfam" id="PF00392">
    <property type="entry name" value="GntR"/>
    <property type="match status" value="1"/>
</dbReference>